<dbReference type="Pfam" id="PF08239">
    <property type="entry name" value="SH3_3"/>
    <property type="match status" value="2"/>
</dbReference>
<evidence type="ECO:0000259" key="2">
    <source>
        <dbReference type="SMART" id="SM00287"/>
    </source>
</evidence>
<gene>
    <name evidence="3" type="ORF">S03H2_15544</name>
</gene>
<sequence length="273" mass="28139">MNKTKFNLLSVGILLAILALVLGACRPSEPTQDTDAIVAATLTAIAGQAPTVPTQPVPGPPVDIPDPAPNVPTGTARVNVNIRSGPSMLFAILGTAQQGDTGEVLGISPDGYWYAIKVPTTLVGTGTAWAAANYVDMSNPTGQPLPTITPPLLPPLVNFPVPPANAPQVTMLEAATLRSGPTLAFPVYGVAPTGAKAEVLGRSEDDEWWAVRLPTNIAEDGTGWVPKLYTNASNAGSVPEIKTPKLPNNITPAAPASGAPSLITREPLNVRTG</sequence>
<organism evidence="3">
    <name type="scientific">marine sediment metagenome</name>
    <dbReference type="NCBI Taxonomy" id="412755"/>
    <lineage>
        <taxon>unclassified sequences</taxon>
        <taxon>metagenomes</taxon>
        <taxon>ecological metagenomes</taxon>
    </lineage>
</organism>
<accession>X1FXQ7</accession>
<reference evidence="3" key="1">
    <citation type="journal article" date="2014" name="Front. Microbiol.">
        <title>High frequency of phylogenetically diverse reductive dehalogenase-homologous genes in deep subseafloor sedimentary metagenomes.</title>
        <authorList>
            <person name="Kawai M."/>
            <person name="Futagami T."/>
            <person name="Toyoda A."/>
            <person name="Takaki Y."/>
            <person name="Nishi S."/>
            <person name="Hori S."/>
            <person name="Arai W."/>
            <person name="Tsubouchi T."/>
            <person name="Morono Y."/>
            <person name="Uchiyama I."/>
            <person name="Ito T."/>
            <person name="Fujiyama A."/>
            <person name="Inagaki F."/>
            <person name="Takami H."/>
        </authorList>
    </citation>
    <scope>NUCLEOTIDE SEQUENCE</scope>
    <source>
        <strain evidence="3">Expedition CK06-06</strain>
    </source>
</reference>
<feature type="domain" description="SH3b" evidence="2">
    <location>
        <begin position="73"/>
        <end position="138"/>
    </location>
</feature>
<dbReference type="EMBL" id="BARU01007909">
    <property type="protein sequence ID" value="GAH34109.1"/>
    <property type="molecule type" value="Genomic_DNA"/>
</dbReference>
<protein>
    <recommendedName>
        <fullName evidence="2">SH3b domain-containing protein</fullName>
    </recommendedName>
</protein>
<evidence type="ECO:0000256" key="1">
    <source>
        <dbReference type="SAM" id="MobiDB-lite"/>
    </source>
</evidence>
<feature type="region of interest" description="Disordered" evidence="1">
    <location>
        <begin position="251"/>
        <end position="273"/>
    </location>
</feature>
<comment type="caution">
    <text evidence="3">The sequence shown here is derived from an EMBL/GenBank/DDBJ whole genome shotgun (WGS) entry which is preliminary data.</text>
</comment>
<dbReference type="Gene3D" id="2.30.30.40">
    <property type="entry name" value="SH3 Domains"/>
    <property type="match status" value="2"/>
</dbReference>
<name>X1FXQ7_9ZZZZ</name>
<dbReference type="InterPro" id="IPR003646">
    <property type="entry name" value="SH3-like_bac-type"/>
</dbReference>
<dbReference type="PROSITE" id="PS51257">
    <property type="entry name" value="PROKAR_LIPOPROTEIN"/>
    <property type="match status" value="1"/>
</dbReference>
<feature type="domain" description="SH3b" evidence="2">
    <location>
        <begin position="164"/>
        <end position="233"/>
    </location>
</feature>
<evidence type="ECO:0000313" key="3">
    <source>
        <dbReference type="EMBL" id="GAH34109.1"/>
    </source>
</evidence>
<proteinExistence type="predicted"/>
<dbReference type="SMART" id="SM00287">
    <property type="entry name" value="SH3b"/>
    <property type="match status" value="2"/>
</dbReference>
<feature type="non-terminal residue" evidence="3">
    <location>
        <position position="273"/>
    </location>
</feature>
<dbReference type="AlphaFoldDB" id="X1FXQ7"/>